<protein>
    <submittedName>
        <fullName evidence="11">Transcription factor LAF1</fullName>
    </submittedName>
</protein>
<dbReference type="Proteomes" id="UP001237642">
    <property type="component" value="Unassembled WGS sequence"/>
</dbReference>
<dbReference type="SUPFAM" id="SSF46689">
    <property type="entry name" value="Homeodomain-like"/>
    <property type="match status" value="1"/>
</dbReference>
<keyword evidence="3" id="KW-0805">Transcription regulation</keyword>
<dbReference type="GO" id="GO:0045893">
    <property type="term" value="P:positive regulation of DNA-templated transcription"/>
    <property type="evidence" value="ECO:0007669"/>
    <property type="project" value="UniProtKB-ARBA"/>
</dbReference>
<keyword evidence="7" id="KW-0539">Nucleus</keyword>
<feature type="domain" description="HTH myb-type" evidence="10">
    <location>
        <begin position="63"/>
        <end position="117"/>
    </location>
</feature>
<evidence type="ECO:0000259" key="10">
    <source>
        <dbReference type="PROSITE" id="PS51294"/>
    </source>
</evidence>
<sequence length="273" mass="30938">MRCKSLETSKAKNNKGLWSPQEDEKLRNYIMNRGHGSWSSLPINAGLKRNGKSCRLRWINYLRPGLKRGTFTIQEDETILTLHGMLGNKWSQIAQHLPGRTDNEIKNYWHSYLKKRTGEIVNFEDERRTDTVSNNSTLEAASSASSLISSENTEGSLPDADQLVAPRSNLPKVLFADWLSLDQFQSQEFSNSSQLTFAKETTVSNTSFQNSFLYEHSVESNISSGGLSNDSYGNTISRAELKCEDQNMDTELLEFISESNMCFDFGMNNLMFI</sequence>
<reference evidence="11" key="2">
    <citation type="submission" date="2023-05" db="EMBL/GenBank/DDBJ databases">
        <authorList>
            <person name="Schelkunov M.I."/>
        </authorList>
    </citation>
    <scope>NUCLEOTIDE SEQUENCE</scope>
    <source>
        <strain evidence="11">Hsosn_3</strain>
        <tissue evidence="11">Leaf</tissue>
    </source>
</reference>
<evidence type="ECO:0000256" key="2">
    <source>
        <dbReference type="ARBA" id="ARBA00022737"/>
    </source>
</evidence>
<keyword evidence="12" id="KW-1185">Reference proteome</keyword>
<dbReference type="InterPro" id="IPR009057">
    <property type="entry name" value="Homeodomain-like_sf"/>
</dbReference>
<gene>
    <name evidence="11" type="ORF">POM88_009406</name>
</gene>
<dbReference type="CDD" id="cd00167">
    <property type="entry name" value="SANT"/>
    <property type="match status" value="2"/>
</dbReference>
<accession>A0AAD8N9H0</accession>
<evidence type="ECO:0000256" key="6">
    <source>
        <dbReference type="ARBA" id="ARBA00023163"/>
    </source>
</evidence>
<dbReference type="InterPro" id="IPR001005">
    <property type="entry name" value="SANT/Myb"/>
</dbReference>
<feature type="domain" description="Myb-like" evidence="9">
    <location>
        <begin position="10"/>
        <end position="62"/>
    </location>
</feature>
<feature type="domain" description="Myb-like" evidence="9">
    <location>
        <begin position="63"/>
        <end position="113"/>
    </location>
</feature>
<proteinExistence type="predicted"/>
<dbReference type="GO" id="GO:0003677">
    <property type="term" value="F:DNA binding"/>
    <property type="evidence" value="ECO:0007669"/>
    <property type="project" value="UniProtKB-KW"/>
</dbReference>
<feature type="compositionally biased region" description="Low complexity" evidence="8">
    <location>
        <begin position="143"/>
        <end position="154"/>
    </location>
</feature>
<dbReference type="AlphaFoldDB" id="A0AAD8N9H0"/>
<feature type="domain" description="HTH myb-type" evidence="10">
    <location>
        <begin position="14"/>
        <end position="62"/>
    </location>
</feature>
<dbReference type="InterPro" id="IPR017930">
    <property type="entry name" value="Myb_dom"/>
</dbReference>
<organism evidence="11 12">
    <name type="scientific">Heracleum sosnowskyi</name>
    <dbReference type="NCBI Taxonomy" id="360622"/>
    <lineage>
        <taxon>Eukaryota</taxon>
        <taxon>Viridiplantae</taxon>
        <taxon>Streptophyta</taxon>
        <taxon>Embryophyta</taxon>
        <taxon>Tracheophyta</taxon>
        <taxon>Spermatophyta</taxon>
        <taxon>Magnoliopsida</taxon>
        <taxon>eudicotyledons</taxon>
        <taxon>Gunneridae</taxon>
        <taxon>Pentapetalae</taxon>
        <taxon>asterids</taxon>
        <taxon>campanulids</taxon>
        <taxon>Apiales</taxon>
        <taxon>Apiaceae</taxon>
        <taxon>Apioideae</taxon>
        <taxon>apioid superclade</taxon>
        <taxon>Tordylieae</taxon>
        <taxon>Tordyliinae</taxon>
        <taxon>Heracleum</taxon>
    </lineage>
</organism>
<dbReference type="PROSITE" id="PS51294">
    <property type="entry name" value="HTH_MYB"/>
    <property type="match status" value="2"/>
</dbReference>
<evidence type="ECO:0000256" key="3">
    <source>
        <dbReference type="ARBA" id="ARBA00023015"/>
    </source>
</evidence>
<dbReference type="EMBL" id="JAUIZM010000002">
    <property type="protein sequence ID" value="KAK1399543.1"/>
    <property type="molecule type" value="Genomic_DNA"/>
</dbReference>
<name>A0AAD8N9H0_9APIA</name>
<comment type="subcellular location">
    <subcellularLocation>
        <location evidence="1">Nucleus</location>
    </subcellularLocation>
</comment>
<dbReference type="Pfam" id="PF00249">
    <property type="entry name" value="Myb_DNA-binding"/>
    <property type="match status" value="2"/>
</dbReference>
<dbReference type="PROSITE" id="PS50090">
    <property type="entry name" value="MYB_LIKE"/>
    <property type="match status" value="2"/>
</dbReference>
<keyword evidence="5" id="KW-0010">Activator</keyword>
<evidence type="ECO:0000313" key="12">
    <source>
        <dbReference type="Proteomes" id="UP001237642"/>
    </source>
</evidence>
<dbReference type="PANTHER" id="PTHR47997:SF11">
    <property type="entry name" value="TRANSCRIPTION FACTOR LAF1"/>
    <property type="match status" value="1"/>
</dbReference>
<dbReference type="GO" id="GO:0005634">
    <property type="term" value="C:nucleus"/>
    <property type="evidence" value="ECO:0007669"/>
    <property type="project" value="UniProtKB-SubCell"/>
</dbReference>
<evidence type="ECO:0000259" key="9">
    <source>
        <dbReference type="PROSITE" id="PS50090"/>
    </source>
</evidence>
<dbReference type="FunFam" id="1.10.10.60:FF:000077">
    <property type="entry name" value="MYB transcription factor"/>
    <property type="match status" value="1"/>
</dbReference>
<keyword evidence="6" id="KW-0804">Transcription</keyword>
<evidence type="ECO:0000256" key="5">
    <source>
        <dbReference type="ARBA" id="ARBA00023159"/>
    </source>
</evidence>
<evidence type="ECO:0000256" key="1">
    <source>
        <dbReference type="ARBA" id="ARBA00004123"/>
    </source>
</evidence>
<evidence type="ECO:0000313" key="11">
    <source>
        <dbReference type="EMBL" id="KAK1399543.1"/>
    </source>
</evidence>
<keyword evidence="2" id="KW-0677">Repeat</keyword>
<comment type="caution">
    <text evidence="11">The sequence shown here is derived from an EMBL/GenBank/DDBJ whole genome shotgun (WGS) entry which is preliminary data.</text>
</comment>
<evidence type="ECO:0000256" key="4">
    <source>
        <dbReference type="ARBA" id="ARBA00023125"/>
    </source>
</evidence>
<dbReference type="PANTHER" id="PTHR47997">
    <property type="entry name" value="MYB DOMAIN PROTEIN 55"/>
    <property type="match status" value="1"/>
</dbReference>
<evidence type="ECO:0000256" key="8">
    <source>
        <dbReference type="SAM" id="MobiDB-lite"/>
    </source>
</evidence>
<dbReference type="InterPro" id="IPR051953">
    <property type="entry name" value="Plant_SW-associated_TFs"/>
</dbReference>
<keyword evidence="4" id="KW-0238">DNA-binding</keyword>
<feature type="region of interest" description="Disordered" evidence="8">
    <location>
        <begin position="143"/>
        <end position="162"/>
    </location>
</feature>
<dbReference type="Gene3D" id="1.10.10.60">
    <property type="entry name" value="Homeodomain-like"/>
    <property type="match status" value="2"/>
</dbReference>
<evidence type="ECO:0000256" key="7">
    <source>
        <dbReference type="ARBA" id="ARBA00023242"/>
    </source>
</evidence>
<reference evidence="11" key="1">
    <citation type="submission" date="2023-02" db="EMBL/GenBank/DDBJ databases">
        <title>Genome of toxic invasive species Heracleum sosnowskyi carries increased number of genes despite the absence of recent whole-genome duplications.</title>
        <authorList>
            <person name="Schelkunov M."/>
            <person name="Shtratnikova V."/>
            <person name="Makarenko M."/>
            <person name="Klepikova A."/>
            <person name="Omelchenko D."/>
            <person name="Novikova G."/>
            <person name="Obukhova E."/>
            <person name="Bogdanov V."/>
            <person name="Penin A."/>
            <person name="Logacheva M."/>
        </authorList>
    </citation>
    <scope>NUCLEOTIDE SEQUENCE</scope>
    <source>
        <strain evidence="11">Hsosn_3</strain>
        <tissue evidence="11">Leaf</tissue>
    </source>
</reference>
<dbReference type="SMART" id="SM00717">
    <property type="entry name" value="SANT"/>
    <property type="match status" value="2"/>
</dbReference>